<dbReference type="SUPFAM" id="SSF47598">
    <property type="entry name" value="Ribbon-helix-helix"/>
    <property type="match status" value="1"/>
</dbReference>
<proteinExistence type="predicted"/>
<dbReference type="Pfam" id="PF05534">
    <property type="entry name" value="HicB"/>
    <property type="match status" value="1"/>
</dbReference>
<evidence type="ECO:0000313" key="2">
    <source>
        <dbReference type="Proteomes" id="UP000243468"/>
    </source>
</evidence>
<dbReference type="InterPro" id="IPR010985">
    <property type="entry name" value="Ribbon_hlx_hlx"/>
</dbReference>
<gene>
    <name evidence="1" type="ORF">SAMN05421732_101175</name>
</gene>
<dbReference type="Gene3D" id="1.10.1220.10">
    <property type="entry name" value="Met repressor-like"/>
    <property type="match status" value="1"/>
</dbReference>
<dbReference type="STRING" id="1226327.SAMN05421732_101175"/>
<accession>A0A1G6GPA8</accession>
<organism evidence="1 2">
    <name type="scientific">Acinetobacter kookii</name>
    <dbReference type="NCBI Taxonomy" id="1226327"/>
    <lineage>
        <taxon>Bacteria</taxon>
        <taxon>Pseudomonadati</taxon>
        <taxon>Pseudomonadota</taxon>
        <taxon>Gammaproteobacteria</taxon>
        <taxon>Moraxellales</taxon>
        <taxon>Moraxellaceae</taxon>
        <taxon>Acinetobacter</taxon>
    </lineage>
</organism>
<evidence type="ECO:0000313" key="1">
    <source>
        <dbReference type="EMBL" id="SDB83778.1"/>
    </source>
</evidence>
<dbReference type="Proteomes" id="UP000243468">
    <property type="component" value="Unassembled WGS sequence"/>
</dbReference>
<keyword evidence="2" id="KW-1185">Reference proteome</keyword>
<dbReference type="RefSeq" id="WP_143002175.1">
    <property type="nucleotide sequence ID" value="NZ_BAABKJ010000018.1"/>
</dbReference>
<sequence length="49" mass="5591">MTVKQIHIKLADEIHKQLKMNAVLQGISLQDLVSKLIEDYVAEEAKKTK</sequence>
<reference evidence="2" key="1">
    <citation type="submission" date="2016-09" db="EMBL/GenBank/DDBJ databases">
        <authorList>
            <person name="Varghese N."/>
            <person name="Submissions S."/>
        </authorList>
    </citation>
    <scope>NUCLEOTIDE SEQUENCE [LARGE SCALE GENOMIC DNA]</scope>
    <source>
        <strain evidence="2">ANC 4667</strain>
    </source>
</reference>
<dbReference type="AlphaFoldDB" id="A0A1G6GPA8"/>
<dbReference type="InterPro" id="IPR008651">
    <property type="entry name" value="Uncharacterised_HicB"/>
</dbReference>
<protein>
    <submittedName>
        <fullName evidence="1">HicB family protein</fullName>
    </submittedName>
</protein>
<name>A0A1G6GPA8_9GAMM</name>
<dbReference type="InterPro" id="IPR013321">
    <property type="entry name" value="Arc_rbn_hlx_hlx"/>
</dbReference>
<dbReference type="EMBL" id="FMYO01000001">
    <property type="protein sequence ID" value="SDB83778.1"/>
    <property type="molecule type" value="Genomic_DNA"/>
</dbReference>
<dbReference type="GO" id="GO:0006355">
    <property type="term" value="P:regulation of DNA-templated transcription"/>
    <property type="evidence" value="ECO:0007669"/>
    <property type="project" value="InterPro"/>
</dbReference>